<keyword evidence="3 5" id="KW-0500">Molybdenum</keyword>
<dbReference type="EMBL" id="BAAAQY010000015">
    <property type="protein sequence ID" value="GAA2249384.1"/>
    <property type="molecule type" value="Genomic_DNA"/>
</dbReference>
<dbReference type="Pfam" id="PF03453">
    <property type="entry name" value="MoeA_N"/>
    <property type="match status" value="1"/>
</dbReference>
<comment type="cofactor">
    <cofactor evidence="5">
        <name>Mg(2+)</name>
        <dbReference type="ChEBI" id="CHEBI:18420"/>
    </cofactor>
</comment>
<accession>A0ABN3E6C2</accession>
<proteinExistence type="inferred from homology"/>
<evidence type="ECO:0000259" key="7">
    <source>
        <dbReference type="SMART" id="SM00852"/>
    </source>
</evidence>
<dbReference type="InterPro" id="IPR038987">
    <property type="entry name" value="MoeA-like"/>
</dbReference>
<dbReference type="Gene3D" id="2.170.190.11">
    <property type="entry name" value="Molybdopterin biosynthesis moea protein, domain 3"/>
    <property type="match status" value="1"/>
</dbReference>
<evidence type="ECO:0000256" key="2">
    <source>
        <dbReference type="ARBA" id="ARBA00010763"/>
    </source>
</evidence>
<gene>
    <name evidence="8" type="ORF">GCM10009851_38720</name>
</gene>
<comment type="function">
    <text evidence="1 5">Catalyzes the insertion of molybdate into adenylated molybdopterin with the concomitant release of AMP.</text>
</comment>
<keyword evidence="5" id="KW-0460">Magnesium</keyword>
<keyword evidence="5" id="KW-0808">Transferase</keyword>
<dbReference type="SUPFAM" id="SSF53218">
    <property type="entry name" value="Molybdenum cofactor biosynthesis proteins"/>
    <property type="match status" value="1"/>
</dbReference>
<dbReference type="SMART" id="SM00852">
    <property type="entry name" value="MoCF_biosynth"/>
    <property type="match status" value="1"/>
</dbReference>
<feature type="compositionally biased region" description="Polar residues" evidence="6">
    <location>
        <begin position="19"/>
        <end position="28"/>
    </location>
</feature>
<dbReference type="InterPro" id="IPR001453">
    <property type="entry name" value="MoaB/Mog_dom"/>
</dbReference>
<dbReference type="SUPFAM" id="SSF63867">
    <property type="entry name" value="MoeA C-terminal domain-like"/>
    <property type="match status" value="1"/>
</dbReference>
<feature type="domain" description="MoaB/Mog" evidence="7">
    <location>
        <begin position="251"/>
        <end position="396"/>
    </location>
</feature>
<dbReference type="EC" id="2.10.1.1" evidence="5"/>
<reference evidence="8 9" key="1">
    <citation type="journal article" date="2019" name="Int. J. Syst. Evol. Microbiol.">
        <title>The Global Catalogue of Microorganisms (GCM) 10K type strain sequencing project: providing services to taxonomists for standard genome sequencing and annotation.</title>
        <authorList>
            <consortium name="The Broad Institute Genomics Platform"/>
            <consortium name="The Broad Institute Genome Sequencing Center for Infectious Disease"/>
            <person name="Wu L."/>
            <person name="Ma J."/>
        </authorList>
    </citation>
    <scope>NUCLEOTIDE SEQUENCE [LARGE SCALE GENOMIC DNA]</scope>
    <source>
        <strain evidence="8 9">JCM 16117</strain>
    </source>
</reference>
<protein>
    <recommendedName>
        <fullName evidence="5">Molybdopterin molybdenumtransferase</fullName>
        <ecNumber evidence="5">2.10.1.1</ecNumber>
    </recommendedName>
</protein>
<evidence type="ECO:0000256" key="3">
    <source>
        <dbReference type="ARBA" id="ARBA00022505"/>
    </source>
</evidence>
<comment type="similarity">
    <text evidence="2 5">Belongs to the MoeA family.</text>
</comment>
<dbReference type="InterPro" id="IPR036135">
    <property type="entry name" value="MoeA_linker/N_sf"/>
</dbReference>
<dbReference type="PANTHER" id="PTHR10192:SF5">
    <property type="entry name" value="GEPHYRIN"/>
    <property type="match status" value="1"/>
</dbReference>
<keyword evidence="5" id="KW-0501">Molybdenum cofactor biosynthesis</keyword>
<dbReference type="InterPro" id="IPR036688">
    <property type="entry name" value="MoeA_C_domain_IV_sf"/>
</dbReference>
<dbReference type="NCBIfam" id="NF045515">
    <property type="entry name" value="Glp_gephyrin"/>
    <property type="match status" value="1"/>
</dbReference>
<dbReference type="InterPro" id="IPR005110">
    <property type="entry name" value="MoeA_linker/N"/>
</dbReference>
<comment type="caution">
    <text evidence="8">The sequence shown here is derived from an EMBL/GenBank/DDBJ whole genome shotgun (WGS) entry which is preliminary data.</text>
</comment>
<dbReference type="Proteomes" id="UP001500929">
    <property type="component" value="Unassembled WGS sequence"/>
</dbReference>
<comment type="pathway">
    <text evidence="5">Cofactor biosynthesis; molybdopterin biosynthesis.</text>
</comment>
<comment type="catalytic activity">
    <reaction evidence="4">
        <text>adenylyl-molybdopterin + molybdate = Mo-molybdopterin + AMP + H(+)</text>
        <dbReference type="Rhea" id="RHEA:35047"/>
        <dbReference type="ChEBI" id="CHEBI:15378"/>
        <dbReference type="ChEBI" id="CHEBI:36264"/>
        <dbReference type="ChEBI" id="CHEBI:62727"/>
        <dbReference type="ChEBI" id="CHEBI:71302"/>
        <dbReference type="ChEBI" id="CHEBI:456215"/>
        <dbReference type="EC" id="2.10.1.1"/>
    </reaction>
</comment>
<dbReference type="PANTHER" id="PTHR10192">
    <property type="entry name" value="MOLYBDOPTERIN BIOSYNTHESIS PROTEIN"/>
    <property type="match status" value="1"/>
</dbReference>
<sequence>MPSATLIPSLYGGRRPATPAQTNLTGNRLPSGPPPLRFVSRAPPRIRWGRMGAVRTIDDHLREVTALLAPLAARLEAETLPVSGAAIATDPARYAHRVLAADLVSPSALPAFDNSQMDGYAVVAAELTGATEAAPVRLAVAPRIAAGDPGATHRSGTATPVMTGAPVPQGADAVVQIERAIPSRFPADGETATVSFAAAVAPGTFVRPAGSDVAAGELLLAAGSELRGPQYGVIAGTGATEIEVRRRPRVLLVSTGHEIRDAGTALAPGQIYDANTVALTVALQAAGCAVTPLPCRSDDASDLLGLLAEHAADHDLLVTVGGVSAGVREVVRDALGPRGVAFMKVAMQPGGPQGFGMLRLDDEEGAPVALPAVCLPGNPVSALVSFEAFLRPALRSAQGLTAPLRELRSAPAAHPFDSPPTHHQLRRGVLNDQGALELVGGPSSHLLHSYATSTVLVHVPVGVTTVAAGDRLDYWRIDG</sequence>
<keyword evidence="9" id="KW-1185">Reference proteome</keyword>
<evidence type="ECO:0000256" key="5">
    <source>
        <dbReference type="RuleBase" id="RU365090"/>
    </source>
</evidence>
<evidence type="ECO:0000256" key="4">
    <source>
        <dbReference type="ARBA" id="ARBA00047317"/>
    </source>
</evidence>
<dbReference type="CDD" id="cd00887">
    <property type="entry name" value="MoeA"/>
    <property type="match status" value="1"/>
</dbReference>
<evidence type="ECO:0000313" key="9">
    <source>
        <dbReference type="Proteomes" id="UP001500929"/>
    </source>
</evidence>
<dbReference type="Gene3D" id="2.40.340.10">
    <property type="entry name" value="MoeA, C-terminal, domain IV"/>
    <property type="match status" value="1"/>
</dbReference>
<keyword evidence="5" id="KW-0479">Metal-binding</keyword>
<dbReference type="Pfam" id="PF00994">
    <property type="entry name" value="MoCF_biosynth"/>
    <property type="match status" value="1"/>
</dbReference>
<dbReference type="Gene3D" id="3.90.105.10">
    <property type="entry name" value="Molybdopterin biosynthesis moea protein, domain 2"/>
    <property type="match status" value="1"/>
</dbReference>
<evidence type="ECO:0000256" key="1">
    <source>
        <dbReference type="ARBA" id="ARBA00002901"/>
    </source>
</evidence>
<name>A0ABN3E6C2_9MICO</name>
<evidence type="ECO:0000256" key="6">
    <source>
        <dbReference type="SAM" id="MobiDB-lite"/>
    </source>
</evidence>
<feature type="region of interest" description="Disordered" evidence="6">
    <location>
        <begin position="1"/>
        <end position="36"/>
    </location>
</feature>
<organism evidence="8 9">
    <name type="scientific">Herbiconiux moechotypicola</name>
    <dbReference type="NCBI Taxonomy" id="637393"/>
    <lineage>
        <taxon>Bacteria</taxon>
        <taxon>Bacillati</taxon>
        <taxon>Actinomycetota</taxon>
        <taxon>Actinomycetes</taxon>
        <taxon>Micrococcales</taxon>
        <taxon>Microbacteriaceae</taxon>
        <taxon>Herbiconiux</taxon>
    </lineage>
</organism>
<dbReference type="InterPro" id="IPR036425">
    <property type="entry name" value="MoaB/Mog-like_dom_sf"/>
</dbReference>
<dbReference type="SUPFAM" id="SSF63882">
    <property type="entry name" value="MoeA N-terminal region -like"/>
    <property type="match status" value="1"/>
</dbReference>
<dbReference type="Gene3D" id="3.40.980.10">
    <property type="entry name" value="MoaB/Mog-like domain"/>
    <property type="match status" value="1"/>
</dbReference>
<evidence type="ECO:0000313" key="8">
    <source>
        <dbReference type="EMBL" id="GAA2249384.1"/>
    </source>
</evidence>